<evidence type="ECO:0000256" key="1">
    <source>
        <dbReference type="SAM" id="MobiDB-lite"/>
    </source>
</evidence>
<dbReference type="OrthoDB" id="3538051at2"/>
<proteinExistence type="predicted"/>
<organism evidence="2 3">
    <name type="scientific">Streptomyces aidingensis</name>
    <dbReference type="NCBI Taxonomy" id="910347"/>
    <lineage>
        <taxon>Bacteria</taxon>
        <taxon>Bacillati</taxon>
        <taxon>Actinomycetota</taxon>
        <taxon>Actinomycetes</taxon>
        <taxon>Kitasatosporales</taxon>
        <taxon>Streptomycetaceae</taxon>
        <taxon>Streptomyces</taxon>
    </lineage>
</organism>
<dbReference type="AlphaFoldDB" id="A0A1I1P6P1"/>
<feature type="compositionally biased region" description="Low complexity" evidence="1">
    <location>
        <begin position="83"/>
        <end position="106"/>
    </location>
</feature>
<gene>
    <name evidence="2" type="ORF">SAMN05421773_1095</name>
</gene>
<dbReference type="STRING" id="910347.SAMN05421773_1095"/>
<reference evidence="2 3" key="1">
    <citation type="submission" date="2016-10" db="EMBL/GenBank/DDBJ databases">
        <authorList>
            <person name="de Groot N.N."/>
        </authorList>
    </citation>
    <scope>NUCLEOTIDE SEQUENCE [LARGE SCALE GENOMIC DNA]</scope>
    <source>
        <strain evidence="2 3">CGMCC 4.5739</strain>
    </source>
</reference>
<dbReference type="EMBL" id="FOLM01000009">
    <property type="protein sequence ID" value="SFD05479.1"/>
    <property type="molecule type" value="Genomic_DNA"/>
</dbReference>
<evidence type="ECO:0008006" key="4">
    <source>
        <dbReference type="Google" id="ProtNLM"/>
    </source>
</evidence>
<dbReference type="RefSeq" id="WP_093839651.1">
    <property type="nucleotide sequence ID" value="NZ_FOLM01000009.1"/>
</dbReference>
<dbReference type="InterPro" id="IPR046165">
    <property type="entry name" value="DUF6167"/>
</dbReference>
<sequence length="122" mass="12880">MFRRVFWFGAGAAAGVWATTRVQRTLRELSADSLALRAAGRAVDTGRRLRDFAQEVRGGMAEREAELHDALGLAAPPPPGLPRPAAARRPAPGIPAPSGRGPGAAATDRNTPTAPNPRKEDH</sequence>
<keyword evidence="3" id="KW-1185">Reference proteome</keyword>
<dbReference type="Proteomes" id="UP000199207">
    <property type="component" value="Unassembled WGS sequence"/>
</dbReference>
<evidence type="ECO:0000313" key="2">
    <source>
        <dbReference type="EMBL" id="SFD05479.1"/>
    </source>
</evidence>
<accession>A0A1I1P6P1</accession>
<feature type="region of interest" description="Disordered" evidence="1">
    <location>
        <begin position="71"/>
        <end position="122"/>
    </location>
</feature>
<evidence type="ECO:0000313" key="3">
    <source>
        <dbReference type="Proteomes" id="UP000199207"/>
    </source>
</evidence>
<dbReference type="Pfam" id="PF19664">
    <property type="entry name" value="DUF6167"/>
    <property type="match status" value="1"/>
</dbReference>
<protein>
    <recommendedName>
        <fullName evidence="4">Secreted protein</fullName>
    </recommendedName>
</protein>
<name>A0A1I1P6P1_9ACTN</name>